<dbReference type="EMBL" id="VSRR010001460">
    <property type="protein sequence ID" value="MPC25428.1"/>
    <property type="molecule type" value="Genomic_DNA"/>
</dbReference>
<name>A0A5B7DVF0_PORTR</name>
<evidence type="ECO:0000313" key="2">
    <source>
        <dbReference type="Proteomes" id="UP000324222"/>
    </source>
</evidence>
<gene>
    <name evidence="1" type="ORF">E2C01_018539</name>
</gene>
<dbReference type="Proteomes" id="UP000324222">
    <property type="component" value="Unassembled WGS sequence"/>
</dbReference>
<reference evidence="1 2" key="1">
    <citation type="submission" date="2019-05" db="EMBL/GenBank/DDBJ databases">
        <title>Another draft genome of Portunus trituberculatus and its Hox gene families provides insights of decapod evolution.</title>
        <authorList>
            <person name="Jeong J.-H."/>
            <person name="Song I."/>
            <person name="Kim S."/>
            <person name="Choi T."/>
            <person name="Kim D."/>
            <person name="Ryu S."/>
            <person name="Kim W."/>
        </authorList>
    </citation>
    <scope>NUCLEOTIDE SEQUENCE [LARGE SCALE GENOMIC DNA]</scope>
    <source>
        <tissue evidence="1">Muscle</tissue>
    </source>
</reference>
<sequence length="75" mass="8831">MERSTFPRLRGIHQECLIRGTTPPLNQRKREERRRVSPVVINTRLALRLRLRGSHIPHCVRLHSAQPALLRIPLR</sequence>
<organism evidence="1 2">
    <name type="scientific">Portunus trituberculatus</name>
    <name type="common">Swimming crab</name>
    <name type="synonym">Neptunus trituberculatus</name>
    <dbReference type="NCBI Taxonomy" id="210409"/>
    <lineage>
        <taxon>Eukaryota</taxon>
        <taxon>Metazoa</taxon>
        <taxon>Ecdysozoa</taxon>
        <taxon>Arthropoda</taxon>
        <taxon>Crustacea</taxon>
        <taxon>Multicrustacea</taxon>
        <taxon>Malacostraca</taxon>
        <taxon>Eumalacostraca</taxon>
        <taxon>Eucarida</taxon>
        <taxon>Decapoda</taxon>
        <taxon>Pleocyemata</taxon>
        <taxon>Brachyura</taxon>
        <taxon>Eubrachyura</taxon>
        <taxon>Portunoidea</taxon>
        <taxon>Portunidae</taxon>
        <taxon>Portuninae</taxon>
        <taxon>Portunus</taxon>
    </lineage>
</organism>
<protein>
    <submittedName>
        <fullName evidence="1">Uncharacterized protein</fullName>
    </submittedName>
</protein>
<keyword evidence="2" id="KW-1185">Reference proteome</keyword>
<comment type="caution">
    <text evidence="1">The sequence shown here is derived from an EMBL/GenBank/DDBJ whole genome shotgun (WGS) entry which is preliminary data.</text>
</comment>
<accession>A0A5B7DVF0</accession>
<proteinExistence type="predicted"/>
<evidence type="ECO:0000313" key="1">
    <source>
        <dbReference type="EMBL" id="MPC25428.1"/>
    </source>
</evidence>
<dbReference type="AlphaFoldDB" id="A0A5B7DVF0"/>